<dbReference type="PANTHER" id="PTHR10039:SF16">
    <property type="entry name" value="GPI INOSITOL-DEACYLASE"/>
    <property type="match status" value="1"/>
</dbReference>
<reference evidence="4" key="1">
    <citation type="submission" date="2023-06" db="EMBL/GenBank/DDBJ databases">
        <title>Genome-scale phylogeny and comparative genomics of the fungal order Sordariales.</title>
        <authorList>
            <consortium name="Lawrence Berkeley National Laboratory"/>
            <person name="Hensen N."/>
            <person name="Bonometti L."/>
            <person name="Westerberg I."/>
            <person name="Brannstrom I.O."/>
            <person name="Guillou S."/>
            <person name="Cros-Aarteil S."/>
            <person name="Calhoun S."/>
            <person name="Haridas S."/>
            <person name="Kuo A."/>
            <person name="Mondo S."/>
            <person name="Pangilinan J."/>
            <person name="Riley R."/>
            <person name="Labutti K."/>
            <person name="Andreopoulos B."/>
            <person name="Lipzen A."/>
            <person name="Chen C."/>
            <person name="Yanf M."/>
            <person name="Daum C."/>
            <person name="Ng V."/>
            <person name="Clum A."/>
            <person name="Steindorff A."/>
            <person name="Ohm R."/>
            <person name="Martin F."/>
            <person name="Silar P."/>
            <person name="Natvig D."/>
            <person name="Lalanne C."/>
            <person name="Gautier V."/>
            <person name="Ament-Velasquez S.L."/>
            <person name="Kruys A."/>
            <person name="Hutchinson M.I."/>
            <person name="Powell A.J."/>
            <person name="Barry K."/>
            <person name="Miller A.N."/>
            <person name="Grigoriev I.V."/>
            <person name="Debuchy R."/>
            <person name="Gladieux P."/>
            <person name="Thoren M.H."/>
            <person name="Johannesson H."/>
        </authorList>
    </citation>
    <scope>NUCLEOTIDE SEQUENCE</scope>
    <source>
        <strain evidence="4">SMH2532-1</strain>
    </source>
</reference>
<dbReference type="Gene3D" id="3.40.50.300">
    <property type="entry name" value="P-loop containing nucleotide triphosphate hydrolases"/>
    <property type="match status" value="1"/>
</dbReference>
<evidence type="ECO:0000256" key="2">
    <source>
        <dbReference type="SAM" id="MobiDB-lite"/>
    </source>
</evidence>
<sequence>MDPLSIGASVLAFVGLTDKIIRATRFCIDGLKDAPSDIRLIFCEVSSLRTIVDILTGPDSDGETAVESVVSTFPLDWAGPIEACRRCLEGLETLLPSVIPGAFNTGSTTASRRRITLAELAWPLKQSKARKLLAEISQHKATLLLAISGDIIHELRDIKAGLQRVETVVSDSERRDICQWLERTNPSSLHNAALRTHEPHTSEWLQRSPEWQGWVSSASSDRLLWIYGIPGAGKTVLASFAIEQLKRLCDDAADRACAEYSHAYYYCHYSHNQDEALPFLAWTISQVCRQTERVPQRLKRLRDSGCEPTIPELEHVLELALRHVERLYVVVDAIDESMPREGLVRLLATMARDSRFPNVRILATSRQYLDIERVFSGVSVAISMANPYVDADVGSFVRARLKSSYRLRRWESWLPEIEKALVLKAQGMFRWVDCQIQAIERLRDPEQLPEALENLPRDLNETYIRIFEAIPEPDRQFVRHVLVWIVGDSWAPWLVSRGINAGILVEAVAYDLHGPRRPLFDFDYFQELCGCLITVESNVDDRGSALPGSPRPTTPNDGDMFVSLAHYTVLEFLTSPRILQTPVYEFAISEADIEHQFGISVLRQALAADPDGAGTDWARDREAYCLTLGCALNEGLTCLDSDHIRELFVRYIDPSQPHYRRFRGIQERAARSRKDGSGFFRLRRLPAEFVCTPGDGERQHAARILYNLLLLQYQPGQGMEQFLPFILQGSLETSRIGDLLETKVSGMIIDSDSEAEGDALVEVHFDDEVQHLLESESSESSRPRAPAEGEPMVVDEGNEDCY</sequence>
<feature type="domain" description="NACHT" evidence="3">
    <location>
        <begin position="222"/>
        <end position="366"/>
    </location>
</feature>
<keyword evidence="5" id="KW-1185">Reference proteome</keyword>
<accession>A0AA40CRU2</accession>
<evidence type="ECO:0000259" key="3">
    <source>
        <dbReference type="PROSITE" id="PS50837"/>
    </source>
</evidence>
<dbReference type="InterPro" id="IPR056884">
    <property type="entry name" value="NPHP3-like_N"/>
</dbReference>
<protein>
    <recommendedName>
        <fullName evidence="3">NACHT domain-containing protein</fullName>
    </recommendedName>
</protein>
<evidence type="ECO:0000256" key="1">
    <source>
        <dbReference type="ARBA" id="ARBA00022737"/>
    </source>
</evidence>
<dbReference type="InterPro" id="IPR027417">
    <property type="entry name" value="P-loop_NTPase"/>
</dbReference>
<proteinExistence type="predicted"/>
<keyword evidence="1" id="KW-0677">Repeat</keyword>
<dbReference type="SUPFAM" id="SSF52540">
    <property type="entry name" value="P-loop containing nucleoside triphosphate hydrolases"/>
    <property type="match status" value="1"/>
</dbReference>
<comment type="caution">
    <text evidence="4">The sequence shown here is derived from an EMBL/GenBank/DDBJ whole genome shotgun (WGS) entry which is preliminary data.</text>
</comment>
<dbReference type="AlphaFoldDB" id="A0AA40CRU2"/>
<dbReference type="Proteomes" id="UP001174936">
    <property type="component" value="Unassembled WGS sequence"/>
</dbReference>
<dbReference type="PANTHER" id="PTHR10039">
    <property type="entry name" value="AMELOGENIN"/>
    <property type="match status" value="1"/>
</dbReference>
<organism evidence="4 5">
    <name type="scientific">Cercophora newfieldiana</name>
    <dbReference type="NCBI Taxonomy" id="92897"/>
    <lineage>
        <taxon>Eukaryota</taxon>
        <taxon>Fungi</taxon>
        <taxon>Dikarya</taxon>
        <taxon>Ascomycota</taxon>
        <taxon>Pezizomycotina</taxon>
        <taxon>Sordariomycetes</taxon>
        <taxon>Sordariomycetidae</taxon>
        <taxon>Sordariales</taxon>
        <taxon>Lasiosphaeriaceae</taxon>
        <taxon>Cercophora</taxon>
    </lineage>
</organism>
<gene>
    <name evidence="4" type="ORF">B0T16DRAFT_458984</name>
</gene>
<name>A0AA40CRU2_9PEZI</name>
<evidence type="ECO:0000313" key="5">
    <source>
        <dbReference type="Proteomes" id="UP001174936"/>
    </source>
</evidence>
<dbReference type="EMBL" id="JAULSV010000004">
    <property type="protein sequence ID" value="KAK0647123.1"/>
    <property type="molecule type" value="Genomic_DNA"/>
</dbReference>
<dbReference type="InterPro" id="IPR007111">
    <property type="entry name" value="NACHT_NTPase"/>
</dbReference>
<dbReference type="PROSITE" id="PS50837">
    <property type="entry name" value="NACHT"/>
    <property type="match status" value="1"/>
</dbReference>
<feature type="region of interest" description="Disordered" evidence="2">
    <location>
        <begin position="773"/>
        <end position="802"/>
    </location>
</feature>
<feature type="compositionally biased region" description="Basic and acidic residues" evidence="2">
    <location>
        <begin position="773"/>
        <end position="787"/>
    </location>
</feature>
<dbReference type="Pfam" id="PF24883">
    <property type="entry name" value="NPHP3_N"/>
    <property type="match status" value="1"/>
</dbReference>
<evidence type="ECO:0000313" key="4">
    <source>
        <dbReference type="EMBL" id="KAK0647123.1"/>
    </source>
</evidence>